<feature type="domain" description="Helix-turn-helix" evidence="1">
    <location>
        <begin position="4"/>
        <end position="47"/>
    </location>
</feature>
<evidence type="ECO:0000313" key="2">
    <source>
        <dbReference type="EMBL" id="OGF65748.1"/>
    </source>
</evidence>
<dbReference type="AlphaFoldDB" id="A0A1F5VR30"/>
<dbReference type="EMBL" id="MFGW01000105">
    <property type="protein sequence ID" value="OGF65748.1"/>
    <property type="molecule type" value="Genomic_DNA"/>
</dbReference>
<proteinExistence type="predicted"/>
<dbReference type="GO" id="GO:0003677">
    <property type="term" value="F:DNA binding"/>
    <property type="evidence" value="ECO:0007669"/>
    <property type="project" value="InterPro"/>
</dbReference>
<dbReference type="InterPro" id="IPR010093">
    <property type="entry name" value="SinI_DNA-bd"/>
</dbReference>
<evidence type="ECO:0000259" key="1">
    <source>
        <dbReference type="Pfam" id="PF12728"/>
    </source>
</evidence>
<name>A0A1F5VR30_9BACT</name>
<reference evidence="2 3" key="1">
    <citation type="journal article" date="2016" name="Nat. Commun.">
        <title>Thousands of microbial genomes shed light on interconnected biogeochemical processes in an aquifer system.</title>
        <authorList>
            <person name="Anantharaman K."/>
            <person name="Brown C.T."/>
            <person name="Hug L.A."/>
            <person name="Sharon I."/>
            <person name="Castelle C.J."/>
            <person name="Probst A.J."/>
            <person name="Thomas B.C."/>
            <person name="Singh A."/>
            <person name="Wilkins M.J."/>
            <person name="Karaoz U."/>
            <person name="Brodie E.L."/>
            <person name="Williams K.H."/>
            <person name="Hubbard S.S."/>
            <person name="Banfield J.F."/>
        </authorList>
    </citation>
    <scope>NUCLEOTIDE SEQUENCE [LARGE SCALE GENOMIC DNA]</scope>
</reference>
<organism evidence="2 3">
    <name type="scientific">Candidatus Fischerbacteria bacterium RBG_13_37_8</name>
    <dbReference type="NCBI Taxonomy" id="1817863"/>
    <lineage>
        <taxon>Bacteria</taxon>
        <taxon>Candidatus Fischeribacteriota</taxon>
    </lineage>
</organism>
<protein>
    <recommendedName>
        <fullName evidence="1">Helix-turn-helix domain-containing protein</fullName>
    </recommendedName>
</protein>
<dbReference type="Proteomes" id="UP000178943">
    <property type="component" value="Unassembled WGS sequence"/>
</dbReference>
<dbReference type="InterPro" id="IPR009061">
    <property type="entry name" value="DNA-bd_dom_put_sf"/>
</dbReference>
<comment type="caution">
    <text evidence="2">The sequence shown here is derived from an EMBL/GenBank/DDBJ whole genome shotgun (WGS) entry which is preliminary data.</text>
</comment>
<dbReference type="InterPro" id="IPR041657">
    <property type="entry name" value="HTH_17"/>
</dbReference>
<accession>A0A1F5VR30</accession>
<dbReference type="NCBIfam" id="TIGR01764">
    <property type="entry name" value="excise"/>
    <property type="match status" value="1"/>
</dbReference>
<sequence length="79" mass="9243">MSYYLTVRELAKLLRIGENAARTALKQGKFPSIKIGRHYLVSAEDVKNILPHFDAEAFRKMMEIEEAKRPKKRRKTKPK</sequence>
<dbReference type="Pfam" id="PF12728">
    <property type="entry name" value="HTH_17"/>
    <property type="match status" value="1"/>
</dbReference>
<evidence type="ECO:0000313" key="3">
    <source>
        <dbReference type="Proteomes" id="UP000178943"/>
    </source>
</evidence>
<dbReference type="SUPFAM" id="SSF46955">
    <property type="entry name" value="Putative DNA-binding domain"/>
    <property type="match status" value="1"/>
</dbReference>
<gene>
    <name evidence="2" type="ORF">A2Y62_08630</name>
</gene>